<accession>A0A8T1XP98</accession>
<evidence type="ECO:0000256" key="1">
    <source>
        <dbReference type="SAM" id="MobiDB-lite"/>
    </source>
</evidence>
<name>A0A8T1XP98_ARASU</name>
<comment type="caution">
    <text evidence="2">The sequence shown here is derived from an EMBL/GenBank/DDBJ whole genome shotgun (WGS) entry which is preliminary data.</text>
</comment>
<dbReference type="AlphaFoldDB" id="A0A8T1XP98"/>
<dbReference type="EMBL" id="JAEFBJ010000013">
    <property type="protein sequence ID" value="KAG7536380.1"/>
    <property type="molecule type" value="Genomic_DNA"/>
</dbReference>
<gene>
    <name evidence="2" type="ORF">ISN44_As13g003340</name>
</gene>
<protein>
    <submittedName>
        <fullName evidence="2">Uncharacterized protein</fullName>
    </submittedName>
</protein>
<sequence>MKLREQDEAMTFLLSFQDELQRRRAVADCNTPRYDRQLALEAFRRRSETEPSTVKTPNHRSHTLPASCEIDSSFQSMSFPRNETSQAKLSKRCKLPLPSSFPKSAAQSKIRTNHNHT</sequence>
<evidence type="ECO:0000313" key="3">
    <source>
        <dbReference type="Proteomes" id="UP000694251"/>
    </source>
</evidence>
<reference evidence="2 3" key="1">
    <citation type="submission" date="2020-12" db="EMBL/GenBank/DDBJ databases">
        <title>Concerted genomic and epigenomic changes stabilize Arabidopsis allopolyploids.</title>
        <authorList>
            <person name="Chen Z."/>
        </authorList>
    </citation>
    <scope>NUCLEOTIDE SEQUENCE [LARGE SCALE GENOMIC DNA]</scope>
    <source>
        <strain evidence="2">As9502</strain>
        <tissue evidence="2">Leaf</tissue>
    </source>
</reference>
<evidence type="ECO:0000313" key="2">
    <source>
        <dbReference type="EMBL" id="KAG7536380.1"/>
    </source>
</evidence>
<organism evidence="2 3">
    <name type="scientific">Arabidopsis suecica</name>
    <name type="common">Swedish thale-cress</name>
    <name type="synonym">Cardaminopsis suecica</name>
    <dbReference type="NCBI Taxonomy" id="45249"/>
    <lineage>
        <taxon>Eukaryota</taxon>
        <taxon>Viridiplantae</taxon>
        <taxon>Streptophyta</taxon>
        <taxon>Embryophyta</taxon>
        <taxon>Tracheophyta</taxon>
        <taxon>Spermatophyta</taxon>
        <taxon>Magnoliopsida</taxon>
        <taxon>eudicotyledons</taxon>
        <taxon>Gunneridae</taxon>
        <taxon>Pentapetalae</taxon>
        <taxon>rosids</taxon>
        <taxon>malvids</taxon>
        <taxon>Brassicales</taxon>
        <taxon>Brassicaceae</taxon>
        <taxon>Camelineae</taxon>
        <taxon>Arabidopsis</taxon>
    </lineage>
</organism>
<dbReference type="Proteomes" id="UP000694251">
    <property type="component" value="Chromosome 13"/>
</dbReference>
<keyword evidence="3" id="KW-1185">Reference proteome</keyword>
<feature type="compositionally biased region" description="Polar residues" evidence="1">
    <location>
        <begin position="101"/>
        <end position="110"/>
    </location>
</feature>
<feature type="compositionally biased region" description="Polar residues" evidence="1">
    <location>
        <begin position="70"/>
        <end position="88"/>
    </location>
</feature>
<feature type="region of interest" description="Disordered" evidence="1">
    <location>
        <begin position="43"/>
        <end position="117"/>
    </location>
</feature>
<proteinExistence type="predicted"/>